<dbReference type="EMBL" id="CAEY01000461">
    <property type="status" value="NOT_ANNOTATED_CDS"/>
    <property type="molecule type" value="Genomic_DNA"/>
</dbReference>
<evidence type="ECO:0000256" key="1">
    <source>
        <dbReference type="SAM" id="Phobius"/>
    </source>
</evidence>
<protein>
    <submittedName>
        <fullName evidence="2">Uncharacterized protein</fullName>
    </submittedName>
</protein>
<reference evidence="3" key="1">
    <citation type="submission" date="2011-08" db="EMBL/GenBank/DDBJ databases">
        <authorList>
            <person name="Rombauts S."/>
        </authorList>
    </citation>
    <scope>NUCLEOTIDE SEQUENCE</scope>
    <source>
        <strain evidence="3">London</strain>
    </source>
</reference>
<sequence>MLIHITIRVTMKSMQVINMDIRNTTNGTEIIMTTITKRKINITGNGKMNMKDTEKTTDIGKKKIGSTRKRVVMNDPGTGTMDSELRRIGIIMEVTGKNEIIMARRRNGMKRNMQLNMTRIMDLSMKMRNTIITIIMIIMMVEVITTMDINTMSINIMDTKSTIPIMRSIIQSIMTTINIVENNGIHPILMYY</sequence>
<keyword evidence="1" id="KW-1133">Transmembrane helix</keyword>
<dbReference type="HOGENOM" id="CLU_1416837_0_0_1"/>
<reference evidence="2" key="2">
    <citation type="submission" date="2015-06" db="UniProtKB">
        <authorList>
            <consortium name="EnsemblMetazoa"/>
        </authorList>
    </citation>
    <scope>IDENTIFICATION</scope>
</reference>
<feature type="transmembrane region" description="Helical" evidence="1">
    <location>
        <begin position="129"/>
        <end position="147"/>
    </location>
</feature>
<proteinExistence type="predicted"/>
<keyword evidence="1" id="KW-0812">Transmembrane</keyword>
<evidence type="ECO:0000313" key="2">
    <source>
        <dbReference type="EnsemblMetazoa" id="tetur01g10450.1"/>
    </source>
</evidence>
<keyword evidence="1" id="KW-0472">Membrane</keyword>
<dbReference type="AlphaFoldDB" id="T1JSG7"/>
<evidence type="ECO:0000313" key="3">
    <source>
        <dbReference type="Proteomes" id="UP000015104"/>
    </source>
</evidence>
<accession>T1JSG7</accession>
<dbReference type="Proteomes" id="UP000015104">
    <property type="component" value="Unassembled WGS sequence"/>
</dbReference>
<organism evidence="2 3">
    <name type="scientific">Tetranychus urticae</name>
    <name type="common">Two-spotted spider mite</name>
    <dbReference type="NCBI Taxonomy" id="32264"/>
    <lineage>
        <taxon>Eukaryota</taxon>
        <taxon>Metazoa</taxon>
        <taxon>Ecdysozoa</taxon>
        <taxon>Arthropoda</taxon>
        <taxon>Chelicerata</taxon>
        <taxon>Arachnida</taxon>
        <taxon>Acari</taxon>
        <taxon>Acariformes</taxon>
        <taxon>Trombidiformes</taxon>
        <taxon>Prostigmata</taxon>
        <taxon>Eleutherengona</taxon>
        <taxon>Raphignathae</taxon>
        <taxon>Tetranychoidea</taxon>
        <taxon>Tetranychidae</taxon>
        <taxon>Tetranychus</taxon>
    </lineage>
</organism>
<keyword evidence="3" id="KW-1185">Reference proteome</keyword>
<dbReference type="EnsemblMetazoa" id="tetur01g10450.1">
    <property type="protein sequence ID" value="tetur01g10450.1"/>
    <property type="gene ID" value="tetur01g10450"/>
</dbReference>
<name>T1JSG7_TETUR</name>